<feature type="DNA-binding region" description="H-T-H motif" evidence="4">
    <location>
        <begin position="31"/>
        <end position="50"/>
    </location>
</feature>
<dbReference type="InterPro" id="IPR001647">
    <property type="entry name" value="HTH_TetR"/>
</dbReference>
<evidence type="ECO:0000256" key="3">
    <source>
        <dbReference type="ARBA" id="ARBA00023163"/>
    </source>
</evidence>
<keyword evidence="7" id="KW-1185">Reference proteome</keyword>
<evidence type="ECO:0000256" key="4">
    <source>
        <dbReference type="PROSITE-ProRule" id="PRU00335"/>
    </source>
</evidence>
<evidence type="ECO:0000256" key="1">
    <source>
        <dbReference type="ARBA" id="ARBA00023015"/>
    </source>
</evidence>
<dbReference type="SUPFAM" id="SSF46689">
    <property type="entry name" value="Homeodomain-like"/>
    <property type="match status" value="1"/>
</dbReference>
<dbReference type="PANTHER" id="PTHR30055">
    <property type="entry name" value="HTH-TYPE TRANSCRIPTIONAL REGULATOR RUTR"/>
    <property type="match status" value="1"/>
</dbReference>
<dbReference type="Pfam" id="PF00440">
    <property type="entry name" value="TetR_N"/>
    <property type="match status" value="1"/>
</dbReference>
<evidence type="ECO:0000259" key="5">
    <source>
        <dbReference type="PROSITE" id="PS50977"/>
    </source>
</evidence>
<dbReference type="GO" id="GO:0003700">
    <property type="term" value="F:DNA-binding transcription factor activity"/>
    <property type="evidence" value="ECO:0007669"/>
    <property type="project" value="TreeGrafter"/>
</dbReference>
<feature type="domain" description="HTH tetR-type" evidence="5">
    <location>
        <begin position="8"/>
        <end position="68"/>
    </location>
</feature>
<dbReference type="FunFam" id="1.10.10.60:FF:000141">
    <property type="entry name" value="TetR family transcriptional regulator"/>
    <property type="match status" value="1"/>
</dbReference>
<dbReference type="InterPro" id="IPR009057">
    <property type="entry name" value="Homeodomain-like_sf"/>
</dbReference>
<dbReference type="PRINTS" id="PR00455">
    <property type="entry name" value="HTHTETR"/>
</dbReference>
<evidence type="ECO:0000256" key="2">
    <source>
        <dbReference type="ARBA" id="ARBA00023125"/>
    </source>
</evidence>
<gene>
    <name evidence="6" type="ORF">SAMN06264849_103271</name>
</gene>
<keyword evidence="2 4" id="KW-0238">DNA-binding</keyword>
<dbReference type="PROSITE" id="PS50977">
    <property type="entry name" value="HTH_TETR_2"/>
    <property type="match status" value="1"/>
</dbReference>
<dbReference type="EMBL" id="FXTI01000003">
    <property type="protein sequence ID" value="SMO57122.1"/>
    <property type="molecule type" value="Genomic_DNA"/>
</dbReference>
<dbReference type="OrthoDB" id="9809994at2"/>
<evidence type="ECO:0000313" key="7">
    <source>
        <dbReference type="Proteomes" id="UP000315636"/>
    </source>
</evidence>
<dbReference type="InterPro" id="IPR050109">
    <property type="entry name" value="HTH-type_TetR-like_transc_reg"/>
</dbReference>
<evidence type="ECO:0000313" key="6">
    <source>
        <dbReference type="EMBL" id="SMO57122.1"/>
    </source>
</evidence>
<dbReference type="Proteomes" id="UP000315636">
    <property type="component" value="Unassembled WGS sequence"/>
</dbReference>
<dbReference type="Pfam" id="PF14246">
    <property type="entry name" value="TetR_C_7"/>
    <property type="match status" value="1"/>
</dbReference>
<dbReference type="InterPro" id="IPR036271">
    <property type="entry name" value="Tet_transcr_reg_TetR-rel_C_sf"/>
</dbReference>
<protein>
    <submittedName>
        <fullName evidence="6">Transcriptional regulator, TetR family</fullName>
    </submittedName>
</protein>
<reference evidence="6 7" key="1">
    <citation type="submission" date="2017-05" db="EMBL/GenBank/DDBJ databases">
        <authorList>
            <person name="Varghese N."/>
            <person name="Submissions S."/>
        </authorList>
    </citation>
    <scope>NUCLEOTIDE SEQUENCE [LARGE SCALE GENOMIC DNA]</scope>
    <source>
        <strain evidence="6 7">DSM 45474</strain>
    </source>
</reference>
<dbReference type="InterPro" id="IPR039536">
    <property type="entry name" value="TetR_C_Proteobacteria"/>
</dbReference>
<proteinExistence type="predicted"/>
<keyword evidence="1" id="KW-0805">Transcription regulation</keyword>
<dbReference type="AlphaFoldDB" id="A0A521CCG0"/>
<dbReference type="GO" id="GO:0045892">
    <property type="term" value="P:negative regulation of DNA-templated transcription"/>
    <property type="evidence" value="ECO:0007669"/>
    <property type="project" value="UniProtKB-ARBA"/>
</dbReference>
<dbReference type="Gene3D" id="1.10.357.10">
    <property type="entry name" value="Tetracycline Repressor, domain 2"/>
    <property type="match status" value="1"/>
</dbReference>
<dbReference type="GO" id="GO:0000976">
    <property type="term" value="F:transcription cis-regulatory region binding"/>
    <property type="evidence" value="ECO:0007669"/>
    <property type="project" value="TreeGrafter"/>
</dbReference>
<dbReference type="SUPFAM" id="SSF48498">
    <property type="entry name" value="Tetracyclin repressor-like, C-terminal domain"/>
    <property type="match status" value="1"/>
</dbReference>
<sequence>MRKDLRKQAKRQQIREGAKRMFLEKGFSEATTDAIAAEAGVSKQTLYAYYPTKEELMADVLGQLMMDALHQWPSVENESFLTNREQLRKVLTEQAERMIANIMQPEYLSLVRVIVSEAPRLPQLGNLFRETVGERALERMMSILDRARGETVADDLDVEAASRMFVGFLLTHAILGGLLIPEGKMERPESTKIDAMVDLYLKAIT</sequence>
<accession>A0A521CCG0</accession>
<keyword evidence="3" id="KW-0804">Transcription</keyword>
<dbReference type="RefSeq" id="WP_142505010.1">
    <property type="nucleotide sequence ID" value="NZ_FXTI01000003.1"/>
</dbReference>
<organism evidence="6 7">
    <name type="scientific">Melghirimyces algeriensis</name>
    <dbReference type="NCBI Taxonomy" id="910412"/>
    <lineage>
        <taxon>Bacteria</taxon>
        <taxon>Bacillati</taxon>
        <taxon>Bacillota</taxon>
        <taxon>Bacilli</taxon>
        <taxon>Bacillales</taxon>
        <taxon>Thermoactinomycetaceae</taxon>
        <taxon>Melghirimyces</taxon>
    </lineage>
</organism>
<dbReference type="PANTHER" id="PTHR30055:SF226">
    <property type="entry name" value="HTH-TYPE TRANSCRIPTIONAL REGULATOR PKSA"/>
    <property type="match status" value="1"/>
</dbReference>
<name>A0A521CCG0_9BACL</name>